<dbReference type="Pfam" id="PF04127">
    <property type="entry name" value="DFP"/>
    <property type="match status" value="1"/>
</dbReference>
<keyword evidence="3" id="KW-0479">Metal-binding</keyword>
<keyword evidence="1 3" id="KW-0210">Decarboxylase</keyword>
<feature type="binding site" evidence="3">
    <location>
        <position position="337"/>
    </location>
    <ligand>
        <name>CTP</name>
        <dbReference type="ChEBI" id="CHEBI:37563"/>
    </ligand>
</feature>
<keyword evidence="3 4" id="KW-0288">FMN</keyword>
<dbReference type="HOGENOM" id="CLU_033319_0_1_9"/>
<evidence type="ECO:0000256" key="2">
    <source>
        <dbReference type="ARBA" id="ARBA00023239"/>
    </source>
</evidence>
<keyword evidence="3" id="KW-0511">Multifunctional enzyme</keyword>
<evidence type="ECO:0000256" key="1">
    <source>
        <dbReference type="ARBA" id="ARBA00022793"/>
    </source>
</evidence>
<dbReference type="GO" id="GO:0015937">
    <property type="term" value="P:coenzyme A biosynthetic process"/>
    <property type="evidence" value="ECO:0007669"/>
    <property type="project" value="UniProtKB-UniRule"/>
</dbReference>
<feature type="binding site" evidence="3">
    <location>
        <position position="319"/>
    </location>
    <ligand>
        <name>CTP</name>
        <dbReference type="ChEBI" id="CHEBI:37563"/>
    </ligand>
</feature>
<dbReference type="OrthoDB" id="9802554at2"/>
<feature type="domain" description="DNA/pantothenate metabolism flavoprotein C-terminal" evidence="6">
    <location>
        <begin position="181"/>
        <end position="390"/>
    </location>
</feature>
<accession>E3DQR9</accession>
<dbReference type="UniPathway" id="UPA00241">
    <property type="reaction ID" value="UER00353"/>
</dbReference>
<comment type="similarity">
    <text evidence="3 4">In the N-terminal section; belongs to the HFCD (homo-oligomeric flavin containing Cys decarboxylase) superfamily.</text>
</comment>
<comment type="catalytic activity">
    <reaction evidence="3 4">
        <text>(R)-4'-phosphopantothenate + L-cysteine + CTP = N-[(R)-4-phosphopantothenoyl]-L-cysteine + CMP + diphosphate + H(+)</text>
        <dbReference type="Rhea" id="RHEA:19397"/>
        <dbReference type="ChEBI" id="CHEBI:10986"/>
        <dbReference type="ChEBI" id="CHEBI:15378"/>
        <dbReference type="ChEBI" id="CHEBI:33019"/>
        <dbReference type="ChEBI" id="CHEBI:35235"/>
        <dbReference type="ChEBI" id="CHEBI:37563"/>
        <dbReference type="ChEBI" id="CHEBI:59458"/>
        <dbReference type="ChEBI" id="CHEBI:60377"/>
        <dbReference type="EC" id="6.3.2.5"/>
    </reaction>
</comment>
<dbReference type="GO" id="GO:0046872">
    <property type="term" value="F:metal ion binding"/>
    <property type="evidence" value="ECO:0007669"/>
    <property type="project" value="UniProtKB-KW"/>
</dbReference>
<feature type="binding site" evidence="3">
    <location>
        <position position="284"/>
    </location>
    <ligand>
        <name>CTP</name>
        <dbReference type="ChEBI" id="CHEBI:37563"/>
    </ligand>
</feature>
<dbReference type="InterPro" id="IPR003382">
    <property type="entry name" value="Flavoprotein"/>
</dbReference>
<dbReference type="SUPFAM" id="SSF52507">
    <property type="entry name" value="Homo-oligomeric flavin-containing Cys decarboxylases, HFCD"/>
    <property type="match status" value="1"/>
</dbReference>
<keyword evidence="3 4" id="KW-0285">Flavoprotein</keyword>
<evidence type="ECO:0000259" key="5">
    <source>
        <dbReference type="Pfam" id="PF02441"/>
    </source>
</evidence>
<dbReference type="GO" id="GO:0015941">
    <property type="term" value="P:pantothenate catabolic process"/>
    <property type="evidence" value="ECO:0007669"/>
    <property type="project" value="InterPro"/>
</dbReference>
<dbReference type="KEGG" id="hpk:Hprae_0740"/>
<feature type="active site" description="Proton donor" evidence="3">
    <location>
        <position position="154"/>
    </location>
</feature>
<dbReference type="AlphaFoldDB" id="E3DQR9"/>
<dbReference type="EC" id="6.3.2.5" evidence="3"/>
<reference evidence="8" key="1">
    <citation type="submission" date="2010-10" db="EMBL/GenBank/DDBJ databases">
        <title>The complete genome of Halanaerobium praevalens DSM 2228.</title>
        <authorList>
            <consortium name="US DOE Joint Genome Institute (JGI-PGF)"/>
            <person name="Lucas S."/>
            <person name="Copeland A."/>
            <person name="Lapidus A."/>
            <person name="Glavina del Rio T."/>
            <person name="Dalin E."/>
            <person name="Tice H."/>
            <person name="Bruce D."/>
            <person name="Goodwin L."/>
            <person name="Pitluck S."/>
            <person name="Kyrpides N."/>
            <person name="Mavromatis K."/>
            <person name="Ivanova N."/>
            <person name="Ovchinnikova G."/>
            <person name="Chertkov O."/>
            <person name="Detter J.C."/>
            <person name="Han C."/>
            <person name="Larimer F."/>
            <person name="Land M."/>
            <person name="Hauser L."/>
            <person name="Markowitz V."/>
            <person name="Cheng J.-F."/>
            <person name="Hugenholtz P."/>
            <person name="Woyke T."/>
            <person name="Wu D."/>
            <person name="Tindall B."/>
            <person name="Pomrenke H.G."/>
            <person name="Brambilla E."/>
            <person name="Klenk H.-P."/>
            <person name="Eisen J.A."/>
        </authorList>
    </citation>
    <scope>NUCLEOTIDE SEQUENCE [LARGE SCALE GENOMIC DNA]</scope>
    <source>
        <strain evidence="8">ATCC 33744 / DSM 2228 / GSL</strain>
    </source>
</reference>
<evidence type="ECO:0000256" key="3">
    <source>
        <dbReference type="HAMAP-Rule" id="MF_02225"/>
    </source>
</evidence>
<dbReference type="EC" id="4.1.1.36" evidence="3"/>
<evidence type="ECO:0000259" key="6">
    <source>
        <dbReference type="Pfam" id="PF04127"/>
    </source>
</evidence>
<dbReference type="InterPro" id="IPR007085">
    <property type="entry name" value="DNA/pantothenate-metab_flavo_C"/>
</dbReference>
<dbReference type="Gene3D" id="3.40.50.10300">
    <property type="entry name" value="CoaB-like"/>
    <property type="match status" value="1"/>
</dbReference>
<dbReference type="InterPro" id="IPR036551">
    <property type="entry name" value="Flavin_trans-like"/>
</dbReference>
<comment type="pathway">
    <text evidence="3 4">Cofactor biosynthesis; coenzyme A biosynthesis; CoA from (R)-pantothenate: step 2/5.</text>
</comment>
<dbReference type="STRING" id="572479.Hprae_0740"/>
<dbReference type="RefSeq" id="WP_014552927.1">
    <property type="nucleotide sequence ID" value="NC_017455.1"/>
</dbReference>
<keyword evidence="8" id="KW-1185">Reference proteome</keyword>
<comment type="function">
    <text evidence="3">Catalyzes two sequential steps in the biosynthesis of coenzyme A. In the first step cysteine is conjugated to 4'-phosphopantothenate to form 4-phosphopantothenoylcysteine. In the second step the latter compound is decarboxylated to form 4'-phosphopantotheine.</text>
</comment>
<feature type="region of interest" description="Phosphopantothenate--cysteine ligase" evidence="3">
    <location>
        <begin position="186"/>
        <end position="396"/>
    </location>
</feature>
<comment type="function">
    <text evidence="4">Catalyzes two steps in the biosynthesis of coenzyme A. In the first step cysteine is conjugated to 4'-phosphopantothenate to form 4-phosphopantothenoylcysteine, in the latter compound is decarboxylated to form 4'-phosphopantotheine.</text>
</comment>
<dbReference type="eggNOG" id="COG0452">
    <property type="taxonomic scope" value="Bacteria"/>
</dbReference>
<dbReference type="HAMAP" id="MF_02225">
    <property type="entry name" value="CoaBC"/>
    <property type="match status" value="1"/>
</dbReference>
<dbReference type="InterPro" id="IPR005252">
    <property type="entry name" value="CoaBC"/>
</dbReference>
<comment type="pathway">
    <text evidence="3 4">Cofactor biosynthesis; coenzyme A biosynthesis; CoA from (R)-pantothenate: step 3/5.</text>
</comment>
<dbReference type="PATRIC" id="fig|572479.3.peg.748"/>
<keyword evidence="2 3" id="KW-0456">Lyase</keyword>
<dbReference type="NCBIfam" id="TIGR00521">
    <property type="entry name" value="coaBC_dfp"/>
    <property type="match status" value="1"/>
</dbReference>
<dbReference type="SUPFAM" id="SSF102645">
    <property type="entry name" value="CoaB-like"/>
    <property type="match status" value="1"/>
</dbReference>
<feature type="binding site" evidence="3">
    <location>
        <position position="333"/>
    </location>
    <ligand>
        <name>CTP</name>
        <dbReference type="ChEBI" id="CHEBI:37563"/>
    </ligand>
</feature>
<dbReference type="GO" id="GO:0004633">
    <property type="term" value="F:phosphopantothenoylcysteine decarboxylase activity"/>
    <property type="evidence" value="ECO:0007669"/>
    <property type="project" value="UniProtKB-UniRule"/>
</dbReference>
<comment type="catalytic activity">
    <reaction evidence="3 4">
        <text>N-[(R)-4-phosphopantothenoyl]-L-cysteine + H(+) = (R)-4'-phosphopantetheine + CO2</text>
        <dbReference type="Rhea" id="RHEA:16793"/>
        <dbReference type="ChEBI" id="CHEBI:15378"/>
        <dbReference type="ChEBI" id="CHEBI:16526"/>
        <dbReference type="ChEBI" id="CHEBI:59458"/>
        <dbReference type="ChEBI" id="CHEBI:61723"/>
        <dbReference type="EC" id="4.1.1.36"/>
    </reaction>
</comment>
<gene>
    <name evidence="3" type="primary">coaBC</name>
    <name evidence="7" type="ordered locus">Hprae_0740</name>
</gene>
<comment type="cofactor">
    <cofactor evidence="3">
        <name>FMN</name>
        <dbReference type="ChEBI" id="CHEBI:58210"/>
    </cofactor>
    <text evidence="3">Binds 1 FMN per subunit.</text>
</comment>
<keyword evidence="3" id="KW-0460">Magnesium</keyword>
<organism evidence="7 8">
    <name type="scientific">Halanaerobium praevalens (strain ATCC 33744 / DSM 2228 / GSL)</name>
    <dbReference type="NCBI Taxonomy" id="572479"/>
    <lineage>
        <taxon>Bacteria</taxon>
        <taxon>Bacillati</taxon>
        <taxon>Bacillota</taxon>
        <taxon>Clostridia</taxon>
        <taxon>Halanaerobiales</taxon>
        <taxon>Halanaerobiaceae</taxon>
        <taxon>Halanaerobium</taxon>
    </lineage>
</organism>
<keyword evidence="3 4" id="KW-0436">Ligase</keyword>
<dbReference type="Pfam" id="PF02441">
    <property type="entry name" value="Flavoprotein"/>
    <property type="match status" value="1"/>
</dbReference>
<dbReference type="GO" id="GO:0071513">
    <property type="term" value="C:phosphopantothenoylcysteine decarboxylase complex"/>
    <property type="evidence" value="ECO:0007669"/>
    <property type="project" value="TreeGrafter"/>
</dbReference>
<dbReference type="GO" id="GO:0010181">
    <property type="term" value="F:FMN binding"/>
    <property type="evidence" value="ECO:0007669"/>
    <property type="project" value="UniProtKB-UniRule"/>
</dbReference>
<protein>
    <recommendedName>
        <fullName evidence="3">Coenzyme A biosynthesis bifunctional protein CoaBC</fullName>
    </recommendedName>
    <alternativeName>
        <fullName evidence="3">DNA/pantothenate metabolism flavoprotein</fullName>
    </alternativeName>
    <alternativeName>
        <fullName evidence="3">Phosphopantothenoylcysteine synthetase/decarboxylase</fullName>
        <shortName evidence="3">PPCS-PPCDC</shortName>
    </alternativeName>
    <domain>
        <recommendedName>
            <fullName evidence="3">Phosphopantothenoylcysteine decarboxylase</fullName>
            <shortName evidence="3">PPC decarboxylase</shortName>
            <shortName evidence="3">PPC-DC</shortName>
            <ecNumber evidence="3">4.1.1.36</ecNumber>
        </recommendedName>
        <alternativeName>
            <fullName evidence="3">CoaC</fullName>
        </alternativeName>
    </domain>
    <domain>
        <recommendedName>
            <fullName evidence="3">Phosphopantothenate--cysteine ligase</fullName>
            <ecNumber evidence="3">6.3.2.5</ecNumber>
        </recommendedName>
        <alternativeName>
            <fullName evidence="3">CoaB</fullName>
        </alternativeName>
        <alternativeName>
            <fullName evidence="3">Phosphopantothenoylcysteine synthetase</fullName>
            <shortName evidence="3">PPC synthetase</shortName>
            <shortName evidence="3">PPC-S</shortName>
        </alternativeName>
    </domain>
</protein>
<dbReference type="PANTHER" id="PTHR14359">
    <property type="entry name" value="HOMO-OLIGOMERIC FLAVIN CONTAINING CYS DECARBOXYLASE FAMILY"/>
    <property type="match status" value="1"/>
</dbReference>
<comment type="similarity">
    <text evidence="3 4">In the C-terminal section; belongs to the PPC synthetase family.</text>
</comment>
<evidence type="ECO:0000313" key="8">
    <source>
        <dbReference type="Proteomes" id="UP000006866"/>
    </source>
</evidence>
<reference evidence="7 8" key="2">
    <citation type="journal article" date="2011" name="Stand. Genomic Sci.">
        <title>Complete genome sequence of the extremely halophilic Halanaerobium praevalens type strain (GSL).</title>
        <authorList>
            <person name="Ivanova N."/>
            <person name="Sikorski J."/>
            <person name="Chertkov O."/>
            <person name="Nolan M."/>
            <person name="Lucas S."/>
            <person name="Hammon N."/>
            <person name="Deshpande S."/>
            <person name="Cheng J.F."/>
            <person name="Tapia R."/>
            <person name="Han C."/>
            <person name="Goodwin L."/>
            <person name="Pitluck S."/>
            <person name="Huntemann M."/>
            <person name="Liolios K."/>
            <person name="Pagani I."/>
            <person name="Mavromatis K."/>
            <person name="Ovchinikova G."/>
            <person name="Pati A."/>
            <person name="Chen A."/>
            <person name="Palaniappan K."/>
            <person name="Land M."/>
            <person name="Hauser L."/>
            <person name="Brambilla E.M."/>
            <person name="Kannan K.P."/>
            <person name="Rohde M."/>
            <person name="Tindall B.J."/>
            <person name="Goker M."/>
            <person name="Detter J.C."/>
            <person name="Woyke T."/>
            <person name="Bristow J."/>
            <person name="Eisen J.A."/>
            <person name="Markowitz V."/>
            <person name="Hugenholtz P."/>
            <person name="Kyrpides N.C."/>
            <person name="Klenk H.P."/>
            <person name="Lapidus A."/>
        </authorList>
    </citation>
    <scope>NUCLEOTIDE SEQUENCE [LARGE SCALE GENOMIC DNA]</scope>
    <source>
        <strain evidence="8">ATCC 33744 / DSM 2228 / GSL</strain>
    </source>
</reference>
<feature type="binding site" evidence="3">
    <location>
        <position position="274"/>
    </location>
    <ligand>
        <name>CTP</name>
        <dbReference type="ChEBI" id="CHEBI:37563"/>
    </ligand>
</feature>
<evidence type="ECO:0000256" key="4">
    <source>
        <dbReference type="RuleBase" id="RU364078"/>
    </source>
</evidence>
<dbReference type="PANTHER" id="PTHR14359:SF6">
    <property type="entry name" value="PHOSPHOPANTOTHENOYLCYSTEINE DECARBOXYLASE"/>
    <property type="match status" value="1"/>
</dbReference>
<comment type="caution">
    <text evidence="3">Lacks conserved residue(s) required for the propagation of feature annotation.</text>
</comment>
<dbReference type="Gene3D" id="3.40.50.1950">
    <property type="entry name" value="Flavin prenyltransferase-like"/>
    <property type="match status" value="1"/>
</dbReference>
<feature type="domain" description="Flavoprotein" evidence="5">
    <location>
        <begin position="4"/>
        <end position="174"/>
    </location>
</feature>
<name>E3DQR9_HALPG</name>
<dbReference type="GO" id="GO:0004632">
    <property type="term" value="F:phosphopantothenate--cysteine ligase activity"/>
    <property type="evidence" value="ECO:0007669"/>
    <property type="project" value="UniProtKB-UniRule"/>
</dbReference>
<proteinExistence type="inferred from homology"/>
<dbReference type="InterPro" id="IPR035929">
    <property type="entry name" value="CoaB-like_sf"/>
</dbReference>
<evidence type="ECO:0000313" key="7">
    <source>
        <dbReference type="EMBL" id="ADO76894.1"/>
    </source>
</evidence>
<dbReference type="EMBL" id="CP002175">
    <property type="protein sequence ID" value="ADO76894.1"/>
    <property type="molecule type" value="Genomic_DNA"/>
</dbReference>
<dbReference type="Proteomes" id="UP000006866">
    <property type="component" value="Chromosome"/>
</dbReference>
<comment type="cofactor">
    <cofactor evidence="3">
        <name>Mg(2+)</name>
        <dbReference type="ChEBI" id="CHEBI:18420"/>
    </cofactor>
</comment>
<feature type="region of interest" description="Phosphopantothenoylcysteine decarboxylase" evidence="3">
    <location>
        <begin position="1"/>
        <end position="185"/>
    </location>
</feature>
<sequence>MSANIILGVTGGIAAYKSLDVASRLTKAGHNVYTIMTESAAEFVNPITFHSITHLPVEKKLFSTTTTDVKHIGLADKADLVLIAPATANFIAKAAAGIADDLLTTVILATQAPILVAPSMNVHMFENEIVQKNMKTVEDFGYKIITPASGYLACGYEGKGRLPEAEKLVETIKKELTSKDLENKKVLISAGPTREAIDPVRFLTNHSTGKMGYALAKAAAYRGAEVKLVSGPTNLEVPLGVELINVETAAEMKDSLLAEFDQSDFTIMAAAVSDYRPQVYTKQKIKKKPGDLSLDLERTTDILSELGKRKKEFQTLVGFAAETENLIENAKKKLVKKNADFIIANDISKPNIAFGSDQNQISILSKSQVEELALSTKADLADKIFDYLLKKLINKN</sequence>